<dbReference type="PATRIC" id="fig|631454.5.peg.3634"/>
<dbReference type="STRING" id="631454.N177_3673"/>
<dbReference type="eggNOG" id="COG0816">
    <property type="taxonomic scope" value="Bacteria"/>
</dbReference>
<dbReference type="OrthoDB" id="9796140at2"/>
<dbReference type="Gene3D" id="3.30.420.140">
    <property type="entry name" value="YqgF/RNase H-like domain"/>
    <property type="match status" value="1"/>
</dbReference>
<dbReference type="GO" id="GO:0016788">
    <property type="term" value="F:hydrolase activity, acting on ester bonds"/>
    <property type="evidence" value="ECO:0007669"/>
    <property type="project" value="UniProtKB-UniRule"/>
</dbReference>
<dbReference type="GO" id="GO:0004518">
    <property type="term" value="F:nuclease activity"/>
    <property type="evidence" value="ECO:0007669"/>
    <property type="project" value="UniProtKB-KW"/>
</dbReference>
<dbReference type="CDD" id="cd16964">
    <property type="entry name" value="YqgF"/>
    <property type="match status" value="1"/>
</dbReference>
<dbReference type="PANTHER" id="PTHR33317:SF4">
    <property type="entry name" value="POLYNUCLEOTIDYL TRANSFERASE, RIBONUCLEASE H-LIKE SUPERFAMILY PROTEIN"/>
    <property type="match status" value="1"/>
</dbReference>
<dbReference type="InterPro" id="IPR005227">
    <property type="entry name" value="YqgF"/>
</dbReference>
<keyword evidence="1 5" id="KW-0963">Cytoplasm</keyword>
<dbReference type="PANTHER" id="PTHR33317">
    <property type="entry name" value="POLYNUCLEOTIDYL TRANSFERASE, RIBONUCLEASE H-LIKE SUPERFAMILY PROTEIN"/>
    <property type="match status" value="1"/>
</dbReference>
<proteinExistence type="inferred from homology"/>
<evidence type="ECO:0000256" key="4">
    <source>
        <dbReference type="ARBA" id="ARBA00022801"/>
    </source>
</evidence>
<evidence type="ECO:0000256" key="2">
    <source>
        <dbReference type="ARBA" id="ARBA00022517"/>
    </source>
</evidence>
<dbReference type="HAMAP" id="MF_00651">
    <property type="entry name" value="Nuclease_YqgF"/>
    <property type="match status" value="1"/>
</dbReference>
<keyword evidence="4 5" id="KW-0378">Hydrolase</keyword>
<dbReference type="EC" id="3.1.-.-" evidence="5"/>
<accession>V4RK20</accession>
<comment type="subcellular location">
    <subcellularLocation>
        <location evidence="5">Cytoplasm</location>
    </subcellularLocation>
</comment>
<dbReference type="InterPro" id="IPR006641">
    <property type="entry name" value="YqgF/RNaseH-like_dom"/>
</dbReference>
<comment type="function">
    <text evidence="5">Could be a nuclease involved in processing of the 5'-end of pre-16S rRNA.</text>
</comment>
<evidence type="ECO:0000256" key="5">
    <source>
        <dbReference type="HAMAP-Rule" id="MF_00651"/>
    </source>
</evidence>
<sequence>MMLVTTDIAEFCAALPARGALFGLDPGSKTIGIAVCDAQWRIASPLLGLRKAKFSRNGAEIADLVSRNGVKGLVVGLPLNMDGTTGPSAQAARSFARNLAGLLDLPVLLWDERLTTAAVTRGMIEADTSRRKRAEIVDKIAASYILQGALDAIAARRAD</sequence>
<dbReference type="InterPro" id="IPR037027">
    <property type="entry name" value="YqgF/RNaseH-like_dom_sf"/>
</dbReference>
<dbReference type="GO" id="GO:0000967">
    <property type="term" value="P:rRNA 5'-end processing"/>
    <property type="evidence" value="ECO:0007669"/>
    <property type="project" value="UniProtKB-UniRule"/>
</dbReference>
<evidence type="ECO:0000256" key="1">
    <source>
        <dbReference type="ARBA" id="ARBA00022490"/>
    </source>
</evidence>
<feature type="domain" description="YqgF/RNase H-like" evidence="6">
    <location>
        <begin position="19"/>
        <end position="119"/>
    </location>
</feature>
<evidence type="ECO:0000313" key="7">
    <source>
        <dbReference type="EMBL" id="ESR23605.1"/>
    </source>
</evidence>
<evidence type="ECO:0000259" key="6">
    <source>
        <dbReference type="SMART" id="SM00732"/>
    </source>
</evidence>
<keyword evidence="2 5" id="KW-0690">Ribosome biogenesis</keyword>
<dbReference type="GO" id="GO:0005829">
    <property type="term" value="C:cytosol"/>
    <property type="evidence" value="ECO:0007669"/>
    <property type="project" value="TreeGrafter"/>
</dbReference>
<protein>
    <recommendedName>
        <fullName evidence="5">Putative pre-16S rRNA nuclease</fullName>
        <ecNumber evidence="5">3.1.-.-</ecNumber>
    </recommendedName>
</protein>
<comment type="caution">
    <text evidence="7">The sequence shown here is derived from an EMBL/GenBank/DDBJ whole genome shotgun (WGS) entry which is preliminary data.</text>
</comment>
<evidence type="ECO:0000313" key="8">
    <source>
        <dbReference type="Proteomes" id="UP000017819"/>
    </source>
</evidence>
<dbReference type="AlphaFoldDB" id="V4RK20"/>
<comment type="similarity">
    <text evidence="5">Belongs to the YqgF HJR family.</text>
</comment>
<organism evidence="7 8">
    <name type="scientific">Lutibaculum baratangense AMV1</name>
    <dbReference type="NCBI Taxonomy" id="631454"/>
    <lineage>
        <taxon>Bacteria</taxon>
        <taxon>Pseudomonadati</taxon>
        <taxon>Pseudomonadota</taxon>
        <taxon>Alphaproteobacteria</taxon>
        <taxon>Hyphomicrobiales</taxon>
        <taxon>Tepidamorphaceae</taxon>
        <taxon>Lutibaculum</taxon>
    </lineage>
</organism>
<gene>
    <name evidence="7" type="ORF">N177_3673</name>
</gene>
<dbReference type="InterPro" id="IPR012337">
    <property type="entry name" value="RNaseH-like_sf"/>
</dbReference>
<keyword evidence="8" id="KW-1185">Reference proteome</keyword>
<dbReference type="NCBIfam" id="TIGR00250">
    <property type="entry name" value="RNAse_H_YqgF"/>
    <property type="match status" value="1"/>
</dbReference>
<keyword evidence="3 5" id="KW-0540">Nuclease</keyword>
<reference evidence="7 8" key="1">
    <citation type="journal article" date="2014" name="Genome Announc.">
        <title>Draft Genome Sequence of Lutibaculum baratangense Strain AMV1T, Isolated from a Mud Volcano in Andamans, India.</title>
        <authorList>
            <person name="Singh A."/>
            <person name="Sreenivas A."/>
            <person name="Sathyanarayana Reddy G."/>
            <person name="Pinnaka A.K."/>
            <person name="Shivaji S."/>
        </authorList>
    </citation>
    <scope>NUCLEOTIDE SEQUENCE [LARGE SCALE GENOMIC DNA]</scope>
    <source>
        <strain evidence="7 8">AMV1</strain>
    </source>
</reference>
<evidence type="ECO:0000256" key="3">
    <source>
        <dbReference type="ARBA" id="ARBA00022722"/>
    </source>
</evidence>
<dbReference type="SUPFAM" id="SSF53098">
    <property type="entry name" value="Ribonuclease H-like"/>
    <property type="match status" value="1"/>
</dbReference>
<dbReference type="RefSeq" id="WP_023433791.1">
    <property type="nucleotide sequence ID" value="NZ_AWXZ01000039.1"/>
</dbReference>
<dbReference type="Pfam" id="PF03652">
    <property type="entry name" value="RuvX"/>
    <property type="match status" value="1"/>
</dbReference>
<dbReference type="SMART" id="SM00732">
    <property type="entry name" value="YqgFc"/>
    <property type="match status" value="1"/>
</dbReference>
<name>V4RK20_9HYPH</name>
<dbReference type="Proteomes" id="UP000017819">
    <property type="component" value="Unassembled WGS sequence"/>
</dbReference>
<dbReference type="EMBL" id="AWXZ01000039">
    <property type="protein sequence ID" value="ESR23605.1"/>
    <property type="molecule type" value="Genomic_DNA"/>
</dbReference>